<dbReference type="AlphaFoldDB" id="A0A9P6PZA5"/>
<comment type="similarity">
    <text evidence="1">Belongs to the cystatin family.</text>
</comment>
<dbReference type="GO" id="GO:0005829">
    <property type="term" value="C:cytosol"/>
    <property type="evidence" value="ECO:0007669"/>
    <property type="project" value="TreeGrafter"/>
</dbReference>
<dbReference type="PANTHER" id="PTHR11414:SF21">
    <property type="entry name" value="CYSTATIN 14A, TANDEM DUPLICATE 1-RELATED"/>
    <property type="match status" value="1"/>
</dbReference>
<dbReference type="Proteomes" id="UP000807716">
    <property type="component" value="Unassembled WGS sequence"/>
</dbReference>
<name>A0A9P6PZA5_9FUNG</name>
<dbReference type="Gene3D" id="3.10.450.10">
    <property type="match status" value="1"/>
</dbReference>
<evidence type="ECO:0000256" key="1">
    <source>
        <dbReference type="ARBA" id="ARBA00009403"/>
    </source>
</evidence>
<comment type="caution">
    <text evidence="4">The sequence shown here is derived from an EMBL/GenBank/DDBJ whole genome shotgun (WGS) entry which is preliminary data.</text>
</comment>
<dbReference type="EMBL" id="JAAAJB010000450">
    <property type="protein sequence ID" value="KAG0255625.1"/>
    <property type="molecule type" value="Genomic_DNA"/>
</dbReference>
<dbReference type="PANTHER" id="PTHR11414">
    <property type="entry name" value="CYSTATIN FAMILY MEMBER"/>
    <property type="match status" value="1"/>
</dbReference>
<reference evidence="4" key="1">
    <citation type="journal article" date="2020" name="Fungal Divers.">
        <title>Resolving the Mortierellaceae phylogeny through synthesis of multi-gene phylogenetics and phylogenomics.</title>
        <authorList>
            <person name="Vandepol N."/>
            <person name="Liber J."/>
            <person name="Desiro A."/>
            <person name="Na H."/>
            <person name="Kennedy M."/>
            <person name="Barry K."/>
            <person name="Grigoriev I.V."/>
            <person name="Miller A.N."/>
            <person name="O'Donnell K."/>
            <person name="Stajich J.E."/>
            <person name="Bonito G."/>
        </authorList>
    </citation>
    <scope>NUCLEOTIDE SEQUENCE</scope>
    <source>
        <strain evidence="4">BC1065</strain>
    </source>
</reference>
<dbReference type="InterPro" id="IPR001713">
    <property type="entry name" value="Prot_inh_stefin"/>
</dbReference>
<proteinExistence type="inferred from homology"/>
<evidence type="ECO:0000313" key="5">
    <source>
        <dbReference type="Proteomes" id="UP000807716"/>
    </source>
</evidence>
<accession>A0A9P6PZA5</accession>
<gene>
    <name evidence="4" type="ORF">DFQ27_006168</name>
</gene>
<dbReference type="GO" id="GO:0004869">
    <property type="term" value="F:cysteine-type endopeptidase inhibitor activity"/>
    <property type="evidence" value="ECO:0007669"/>
    <property type="project" value="UniProtKB-KW"/>
</dbReference>
<evidence type="ECO:0000256" key="3">
    <source>
        <dbReference type="ARBA" id="ARBA00022704"/>
    </source>
</evidence>
<dbReference type="OrthoDB" id="2429551at2759"/>
<keyword evidence="5" id="KW-1185">Reference proteome</keyword>
<keyword evidence="3" id="KW-0789">Thiol protease inhibitor</keyword>
<evidence type="ECO:0000313" key="4">
    <source>
        <dbReference type="EMBL" id="KAG0255625.1"/>
    </source>
</evidence>
<protein>
    <submittedName>
        <fullName evidence="4">Uncharacterized protein</fullName>
    </submittedName>
</protein>
<sequence length="124" mass="14184">MSSETKNNMGPVQEANEEAIEIFRSCKDEILAAVMKANKHDHDHGTHMMDELQRISEFTPIQYAVEDVSYGLNYFGKIHVGNAKYIHARVHKNADTGKVNFHSIHTEPHDAVWDLDTPLKYFTD</sequence>
<keyword evidence="2" id="KW-0646">Protease inhibitor</keyword>
<organism evidence="4 5">
    <name type="scientific">Actinomortierella ambigua</name>
    <dbReference type="NCBI Taxonomy" id="1343610"/>
    <lineage>
        <taxon>Eukaryota</taxon>
        <taxon>Fungi</taxon>
        <taxon>Fungi incertae sedis</taxon>
        <taxon>Mucoromycota</taxon>
        <taxon>Mortierellomycotina</taxon>
        <taxon>Mortierellomycetes</taxon>
        <taxon>Mortierellales</taxon>
        <taxon>Mortierellaceae</taxon>
        <taxon>Actinomortierella</taxon>
    </lineage>
</organism>
<evidence type="ECO:0000256" key="2">
    <source>
        <dbReference type="ARBA" id="ARBA00022690"/>
    </source>
</evidence>